<dbReference type="Pfam" id="PF00573">
    <property type="entry name" value="Ribosomal_L4"/>
    <property type="match status" value="1"/>
</dbReference>
<dbReference type="OrthoDB" id="275876at2759"/>
<feature type="region of interest" description="Disordered" evidence="2">
    <location>
        <begin position="210"/>
        <end position="258"/>
    </location>
</feature>
<evidence type="ECO:0000256" key="2">
    <source>
        <dbReference type="SAM" id="MobiDB-lite"/>
    </source>
</evidence>
<dbReference type="AlphaFoldDB" id="A0A9K3PFH5"/>
<proteinExistence type="predicted"/>
<dbReference type="GO" id="GO:0005840">
    <property type="term" value="C:ribosome"/>
    <property type="evidence" value="ECO:0007669"/>
    <property type="project" value="UniProtKB-KW"/>
</dbReference>
<dbReference type="PANTHER" id="PTHR10746">
    <property type="entry name" value="50S RIBOSOMAL PROTEIN L4"/>
    <property type="match status" value="1"/>
</dbReference>
<comment type="caution">
    <text evidence="3">The sequence shown here is derived from an EMBL/GenBank/DDBJ whole genome shotgun (WGS) entry which is preliminary data.</text>
</comment>
<protein>
    <recommendedName>
        <fullName evidence="1">Large ribosomal subunit protein uL4m</fullName>
    </recommendedName>
</protein>
<dbReference type="PANTHER" id="PTHR10746:SF6">
    <property type="entry name" value="LARGE RIBOSOMAL SUBUNIT PROTEIN UL4M"/>
    <property type="match status" value="1"/>
</dbReference>
<keyword evidence="4" id="KW-1185">Reference proteome</keyword>
<evidence type="ECO:0000256" key="1">
    <source>
        <dbReference type="ARBA" id="ARBA00040565"/>
    </source>
</evidence>
<feature type="compositionally biased region" description="Basic residues" evidence="2">
    <location>
        <begin position="234"/>
        <end position="251"/>
    </location>
</feature>
<sequence length="390" mass="43322">MLRLAGPLKRKATLYIAGRCSGSRLISKDVSPDTSKANGFSMLSLRSFHHSTNASAAPAAAVRLQTIFDNDEIPPNLTFDKKSSFAPKTKPVVVDVPQVSKPVEIDEDEQQIDEPQTASAARETEQLEDYLDDDDDDDLEGDFDFSSSVRPVVPLPDRLHQTIYHGTDGSKSGTIWLNESVFGIDPIRIDLIKQSVDYIRNKIRGRRKAKTKTISEVSGSGRKVRQQKGSGKARAGHSRPAHWRGGAKAHGPKNTVDYGDVKMNKRCKSLAMRSTLSQKVKEGNFILVDHLQLPSHKTKHFAKMLEENFGVGKHDGGTSALIVDHHLDDTKSGAASYRGVPINLWVASSNIFKIKVANQRYVNVYDILKREKLIVTLSALKEIENRWNDE</sequence>
<dbReference type="InterPro" id="IPR002136">
    <property type="entry name" value="Ribosomal_uL4"/>
</dbReference>
<dbReference type="GO" id="GO:0003735">
    <property type="term" value="F:structural constituent of ribosome"/>
    <property type="evidence" value="ECO:0007669"/>
    <property type="project" value="InterPro"/>
</dbReference>
<accession>A0A9K3PFH5</accession>
<organism evidence="3 4">
    <name type="scientific">Nitzschia inconspicua</name>
    <dbReference type="NCBI Taxonomy" id="303405"/>
    <lineage>
        <taxon>Eukaryota</taxon>
        <taxon>Sar</taxon>
        <taxon>Stramenopiles</taxon>
        <taxon>Ochrophyta</taxon>
        <taxon>Bacillariophyta</taxon>
        <taxon>Bacillariophyceae</taxon>
        <taxon>Bacillariophycidae</taxon>
        <taxon>Bacillariales</taxon>
        <taxon>Bacillariaceae</taxon>
        <taxon>Nitzschia</taxon>
    </lineage>
</organism>
<keyword evidence="3" id="KW-0687">Ribonucleoprotein</keyword>
<dbReference type="EMBL" id="JAGRRH010000024">
    <property type="protein sequence ID" value="KAG7342944.1"/>
    <property type="molecule type" value="Genomic_DNA"/>
</dbReference>
<dbReference type="Proteomes" id="UP000693970">
    <property type="component" value="Unassembled WGS sequence"/>
</dbReference>
<evidence type="ECO:0000313" key="3">
    <source>
        <dbReference type="EMBL" id="KAG7342944.1"/>
    </source>
</evidence>
<name>A0A9K3PFH5_9STRA</name>
<dbReference type="GO" id="GO:0006412">
    <property type="term" value="P:translation"/>
    <property type="evidence" value="ECO:0007669"/>
    <property type="project" value="InterPro"/>
</dbReference>
<reference evidence="3" key="2">
    <citation type="submission" date="2021-04" db="EMBL/GenBank/DDBJ databases">
        <authorList>
            <person name="Podell S."/>
        </authorList>
    </citation>
    <scope>NUCLEOTIDE SEQUENCE</scope>
    <source>
        <strain evidence="3">Hildebrandi</strain>
    </source>
</reference>
<dbReference type="NCBIfam" id="TIGR03953">
    <property type="entry name" value="rplD_bact"/>
    <property type="match status" value="1"/>
</dbReference>
<gene>
    <name evidence="3" type="ORF">IV203_020889</name>
</gene>
<dbReference type="InterPro" id="IPR013005">
    <property type="entry name" value="Ribosomal_uL4-like"/>
</dbReference>
<evidence type="ECO:0000313" key="4">
    <source>
        <dbReference type="Proteomes" id="UP000693970"/>
    </source>
</evidence>
<reference evidence="3" key="1">
    <citation type="journal article" date="2021" name="Sci. Rep.">
        <title>Diploid genomic architecture of Nitzschia inconspicua, an elite biomass production diatom.</title>
        <authorList>
            <person name="Oliver A."/>
            <person name="Podell S."/>
            <person name="Pinowska A."/>
            <person name="Traller J.C."/>
            <person name="Smith S.R."/>
            <person name="McClure R."/>
            <person name="Beliaev A."/>
            <person name="Bohutskyi P."/>
            <person name="Hill E.A."/>
            <person name="Rabines A."/>
            <person name="Zheng H."/>
            <person name="Allen L.Z."/>
            <person name="Kuo A."/>
            <person name="Grigoriev I.V."/>
            <person name="Allen A.E."/>
            <person name="Hazlebeck D."/>
            <person name="Allen E.E."/>
        </authorList>
    </citation>
    <scope>NUCLEOTIDE SEQUENCE</scope>
    <source>
        <strain evidence="3">Hildebrandi</strain>
    </source>
</reference>
<keyword evidence="3" id="KW-0689">Ribosomal protein</keyword>
<feature type="region of interest" description="Disordered" evidence="2">
    <location>
        <begin position="101"/>
        <end position="123"/>
    </location>
</feature>